<dbReference type="InterPro" id="IPR026893">
    <property type="entry name" value="Tyr/Ser_Pase_IphP-type"/>
</dbReference>
<evidence type="ECO:0000313" key="2">
    <source>
        <dbReference type="Proteomes" id="UP000007148"/>
    </source>
</evidence>
<dbReference type="AlphaFoldDB" id="G4T898"/>
<evidence type="ECO:0000313" key="1">
    <source>
        <dbReference type="EMBL" id="CCA67523.1"/>
    </source>
</evidence>
<dbReference type="OMA" id="PLLFHCF"/>
<dbReference type="PANTHER" id="PTHR31126">
    <property type="entry name" value="TYROSINE-PROTEIN PHOSPHATASE"/>
    <property type="match status" value="1"/>
</dbReference>
<gene>
    <name evidence="1" type="ORF">PIIN_01352</name>
</gene>
<accession>G4T898</accession>
<proteinExistence type="predicted"/>
<dbReference type="HOGENOM" id="CLU_057546_1_3_1"/>
<dbReference type="EMBL" id="CAFZ01000015">
    <property type="protein sequence ID" value="CCA67523.1"/>
    <property type="molecule type" value="Genomic_DNA"/>
</dbReference>
<reference evidence="1 2" key="1">
    <citation type="journal article" date="2011" name="PLoS Pathog.">
        <title>Endophytic Life Strategies Decoded by Genome and Transcriptome Analyses of the Mutualistic Root Symbiont Piriformospora indica.</title>
        <authorList>
            <person name="Zuccaro A."/>
            <person name="Lahrmann U."/>
            <person name="Guldener U."/>
            <person name="Langen G."/>
            <person name="Pfiffi S."/>
            <person name="Biedenkopf D."/>
            <person name="Wong P."/>
            <person name="Samans B."/>
            <person name="Grimm C."/>
            <person name="Basiewicz M."/>
            <person name="Murat C."/>
            <person name="Martin F."/>
            <person name="Kogel K.H."/>
        </authorList>
    </citation>
    <scope>NUCLEOTIDE SEQUENCE [LARGE SCALE GENOMIC DNA]</scope>
    <source>
        <strain evidence="1 2">DSM 11827</strain>
    </source>
</reference>
<dbReference type="Gene3D" id="3.90.190.10">
    <property type="entry name" value="Protein tyrosine phosphatase superfamily"/>
    <property type="match status" value="1"/>
</dbReference>
<protein>
    <recommendedName>
        <fullName evidence="3">Tyrosine specific protein phosphatases domain-containing protein</fullName>
    </recommendedName>
</protein>
<dbReference type="STRING" id="1109443.G4T898"/>
<dbReference type="Pfam" id="PF13350">
    <property type="entry name" value="Y_phosphatase3"/>
    <property type="match status" value="1"/>
</dbReference>
<dbReference type="OrthoDB" id="449382at2759"/>
<dbReference type="InterPro" id="IPR016130">
    <property type="entry name" value="Tyr_Pase_AS"/>
</dbReference>
<dbReference type="PROSITE" id="PS00383">
    <property type="entry name" value="TYR_PHOSPHATASE_1"/>
    <property type="match status" value="1"/>
</dbReference>
<name>G4T898_SERID</name>
<comment type="caution">
    <text evidence="1">The sequence shown here is derived from an EMBL/GenBank/DDBJ whole genome shotgun (WGS) entry which is preliminary data.</text>
</comment>
<dbReference type="GO" id="GO:0004721">
    <property type="term" value="F:phosphoprotein phosphatase activity"/>
    <property type="evidence" value="ECO:0007669"/>
    <property type="project" value="InterPro"/>
</dbReference>
<dbReference type="Proteomes" id="UP000007148">
    <property type="component" value="Unassembled WGS sequence"/>
</dbReference>
<evidence type="ECO:0008006" key="3">
    <source>
        <dbReference type="Google" id="ProtNLM"/>
    </source>
</evidence>
<dbReference type="SUPFAM" id="SSF52799">
    <property type="entry name" value="(Phosphotyrosine protein) phosphatases II"/>
    <property type="match status" value="1"/>
</dbReference>
<dbReference type="InParanoid" id="G4T898"/>
<sequence>MDLEQSYLVALDTVVTDNMLSTHPFVKMDGVANFRDLGLLPSTCSLPERPSSSRIGALLSYISRQLIPSSAPSRDQIKYQTRPNRVYRSAQLSHIRPPGLSTLLSSSLRIRAVFDLRSTHEMKEYHAPLLSHTHPTLLSQGVQVYHVPVVEDDHFGEKVSKKREELFERGGDDGLLDEYQVFLERGGEAFGRVFKWLRDHPDDACVIHCALGKDRTGLLSALVLMVAGVTEDAICRDYALSRVGLEPARPFILPHIKETPEACVAMMSCRHSTMQKTLAFIRTRYGGAEEYLVTKGGLTRADCAIIRASLVVPV</sequence>
<dbReference type="PANTHER" id="PTHR31126:SF1">
    <property type="entry name" value="TYROSINE SPECIFIC PROTEIN PHOSPHATASES DOMAIN-CONTAINING PROTEIN"/>
    <property type="match status" value="1"/>
</dbReference>
<dbReference type="eggNOG" id="ENOG502S0PE">
    <property type="taxonomic scope" value="Eukaryota"/>
</dbReference>
<dbReference type="InterPro" id="IPR029021">
    <property type="entry name" value="Prot-tyrosine_phosphatase-like"/>
</dbReference>
<organism evidence="1 2">
    <name type="scientific">Serendipita indica (strain DSM 11827)</name>
    <name type="common">Root endophyte fungus</name>
    <name type="synonym">Piriformospora indica</name>
    <dbReference type="NCBI Taxonomy" id="1109443"/>
    <lineage>
        <taxon>Eukaryota</taxon>
        <taxon>Fungi</taxon>
        <taxon>Dikarya</taxon>
        <taxon>Basidiomycota</taxon>
        <taxon>Agaricomycotina</taxon>
        <taxon>Agaricomycetes</taxon>
        <taxon>Sebacinales</taxon>
        <taxon>Serendipitaceae</taxon>
        <taxon>Serendipita</taxon>
    </lineage>
</organism>
<keyword evidence="2" id="KW-1185">Reference proteome</keyword>